<proteinExistence type="predicted"/>
<organism evidence="1 2">
    <name type="scientific">Pyricularia grisea</name>
    <name type="common">Crabgrass-specific blast fungus</name>
    <name type="synonym">Magnaporthe grisea</name>
    <dbReference type="NCBI Taxonomy" id="148305"/>
    <lineage>
        <taxon>Eukaryota</taxon>
        <taxon>Fungi</taxon>
        <taxon>Dikarya</taxon>
        <taxon>Ascomycota</taxon>
        <taxon>Pezizomycotina</taxon>
        <taxon>Sordariomycetes</taxon>
        <taxon>Sordariomycetidae</taxon>
        <taxon>Magnaporthales</taxon>
        <taxon>Pyriculariaceae</taxon>
        <taxon>Pyricularia</taxon>
    </lineage>
</organism>
<accession>A0A6P8AQV4</accession>
<reference evidence="2" key="3">
    <citation type="submission" date="2025-08" db="UniProtKB">
        <authorList>
            <consortium name="RefSeq"/>
        </authorList>
    </citation>
    <scope>IDENTIFICATION</scope>
    <source>
        <strain evidence="2">NI907</strain>
    </source>
</reference>
<dbReference type="KEGG" id="pgri:PgNI_12184"/>
<dbReference type="RefSeq" id="XP_030977288.1">
    <property type="nucleotide sequence ID" value="XM_031132139.1"/>
</dbReference>
<dbReference type="Proteomes" id="UP000515153">
    <property type="component" value="Unplaced"/>
</dbReference>
<gene>
    <name evidence="2" type="ORF">PgNI_12184</name>
</gene>
<protein>
    <submittedName>
        <fullName evidence="2">Uncharacterized protein</fullName>
    </submittedName>
</protein>
<dbReference type="AlphaFoldDB" id="A0A6P8AQV4"/>
<dbReference type="GeneID" id="41967044"/>
<name>A0A6P8AQV4_PYRGI</name>
<sequence length="138" mass="15671">MYEASQQLEKLRKKFLDSFALIYFTLRVGGDIASAVCLEQGHPNGNVLRLARNFGVPPDFVDQLQLILHDLTAVASKEKSVKDGEFEILLKIIKLTGNKIWSLLEQFHDPKIHATVRRKISALRTDETYLDNGEKADF</sequence>
<evidence type="ECO:0000313" key="1">
    <source>
        <dbReference type="Proteomes" id="UP000515153"/>
    </source>
</evidence>
<reference evidence="2" key="2">
    <citation type="submission" date="2019-10" db="EMBL/GenBank/DDBJ databases">
        <authorList>
            <consortium name="NCBI Genome Project"/>
        </authorList>
    </citation>
    <scope>NUCLEOTIDE SEQUENCE</scope>
    <source>
        <strain evidence="2">NI907</strain>
    </source>
</reference>
<reference evidence="2" key="1">
    <citation type="journal article" date="2019" name="Mol. Biol. Evol.">
        <title>Blast fungal genomes show frequent chromosomal changes, gene gains and losses, and effector gene turnover.</title>
        <authorList>
            <person name="Gomez Luciano L.B."/>
            <person name="Jason Tsai I."/>
            <person name="Chuma I."/>
            <person name="Tosa Y."/>
            <person name="Chen Y.H."/>
            <person name="Li J.Y."/>
            <person name="Li M.Y."/>
            <person name="Jade Lu M.Y."/>
            <person name="Nakayashiki H."/>
            <person name="Li W.H."/>
        </authorList>
    </citation>
    <scope>NUCLEOTIDE SEQUENCE</scope>
    <source>
        <strain evidence="2">NI907</strain>
    </source>
</reference>
<keyword evidence="1" id="KW-1185">Reference proteome</keyword>
<evidence type="ECO:0000313" key="2">
    <source>
        <dbReference type="RefSeq" id="XP_030977288.1"/>
    </source>
</evidence>